<evidence type="ECO:0000256" key="5">
    <source>
        <dbReference type="ARBA" id="ARBA00022490"/>
    </source>
</evidence>
<accession>A0A6V8KI51</accession>
<evidence type="ECO:0000256" key="3">
    <source>
        <dbReference type="ARBA" id="ARBA00011738"/>
    </source>
</evidence>
<dbReference type="FunFam" id="1.20.58.220:FF:000004">
    <property type="entry name" value="Phosphate-specific transport system accessory protein PhoU"/>
    <property type="match status" value="1"/>
</dbReference>
<comment type="similarity">
    <text evidence="2 7">Belongs to the PhoU family.</text>
</comment>
<dbReference type="InterPro" id="IPR026022">
    <property type="entry name" value="PhoU_dom"/>
</dbReference>
<comment type="subcellular location">
    <subcellularLocation>
        <location evidence="1 7">Cytoplasm</location>
    </subcellularLocation>
</comment>
<evidence type="ECO:0000256" key="7">
    <source>
        <dbReference type="PIRNR" id="PIRNR003107"/>
    </source>
</evidence>
<dbReference type="InterPro" id="IPR038078">
    <property type="entry name" value="PhoU-like_sf"/>
</dbReference>
<reference evidence="9 10" key="2">
    <citation type="submission" date="2020-03" db="EMBL/GenBank/DDBJ databases">
        <authorList>
            <person name="Ichikawa N."/>
            <person name="Kimura A."/>
            <person name="Kitahashi Y."/>
            <person name="Uohara A."/>
        </authorList>
    </citation>
    <scope>NUCLEOTIDE SEQUENCE [LARGE SCALE GENOMIC DNA]</scope>
    <source>
        <strain evidence="9 10">NBRC 108639</strain>
    </source>
</reference>
<sequence>MRIELQEELDLIREMLVSTAEAVRSAIGVATTALLSADRTAAESVITGDVQINDLCWRIEDRVQATTARQAPVATDLRVMFAALHVAADLERMGDLAKHVARTALRAHPEPAVPAELAPLFGQMAGGADRMAAKLIRVLSEPDLARAAELDRDDNVVDRLHRDLLARLLEPGWRYGAEAAIDAALLGRFYERYADHAVNAGRRVTFLVSGAAVVG</sequence>
<comment type="subunit">
    <text evidence="3 7">Homodimer.</text>
</comment>
<comment type="caution">
    <text evidence="9">The sequence shown here is derived from an EMBL/GenBank/DDBJ whole genome shotgun (WGS) entry which is preliminary data.</text>
</comment>
<organism evidence="9 10">
    <name type="scientific">Phytohabitans houttuyneae</name>
    <dbReference type="NCBI Taxonomy" id="1076126"/>
    <lineage>
        <taxon>Bacteria</taxon>
        <taxon>Bacillati</taxon>
        <taxon>Actinomycetota</taxon>
        <taxon>Actinomycetes</taxon>
        <taxon>Micromonosporales</taxon>
        <taxon>Micromonosporaceae</taxon>
    </lineage>
</organism>
<dbReference type="NCBIfam" id="TIGR02135">
    <property type="entry name" value="phoU_full"/>
    <property type="match status" value="1"/>
</dbReference>
<keyword evidence="10" id="KW-1185">Reference proteome</keyword>
<evidence type="ECO:0000313" key="9">
    <source>
        <dbReference type="EMBL" id="GFJ81676.1"/>
    </source>
</evidence>
<keyword evidence="4 7" id="KW-0813">Transport</keyword>
<evidence type="ECO:0000259" key="8">
    <source>
        <dbReference type="Pfam" id="PF01895"/>
    </source>
</evidence>
<dbReference type="EMBL" id="BLPF01000002">
    <property type="protein sequence ID" value="GFJ81676.1"/>
    <property type="molecule type" value="Genomic_DNA"/>
</dbReference>
<dbReference type="PIRSF" id="PIRSF003107">
    <property type="entry name" value="PhoU"/>
    <property type="match status" value="1"/>
</dbReference>
<dbReference type="SUPFAM" id="SSF109755">
    <property type="entry name" value="PhoU-like"/>
    <property type="match status" value="1"/>
</dbReference>
<dbReference type="Gene3D" id="1.20.58.220">
    <property type="entry name" value="Phosphate transport system protein phou homolog 2, domain 2"/>
    <property type="match status" value="1"/>
</dbReference>
<dbReference type="AlphaFoldDB" id="A0A6V8KI51"/>
<dbReference type="PANTHER" id="PTHR42930:SF3">
    <property type="entry name" value="PHOSPHATE-SPECIFIC TRANSPORT SYSTEM ACCESSORY PROTEIN PHOU"/>
    <property type="match status" value="1"/>
</dbReference>
<evidence type="ECO:0000256" key="2">
    <source>
        <dbReference type="ARBA" id="ARBA00008107"/>
    </source>
</evidence>
<name>A0A6V8KI51_9ACTN</name>
<keyword evidence="5 7" id="KW-0963">Cytoplasm</keyword>
<evidence type="ECO:0000256" key="6">
    <source>
        <dbReference type="ARBA" id="ARBA00022592"/>
    </source>
</evidence>
<dbReference type="PANTHER" id="PTHR42930">
    <property type="entry name" value="PHOSPHATE-SPECIFIC TRANSPORT SYSTEM ACCESSORY PROTEIN PHOU"/>
    <property type="match status" value="1"/>
</dbReference>
<proteinExistence type="inferred from homology"/>
<dbReference type="Proteomes" id="UP000482800">
    <property type="component" value="Unassembled WGS sequence"/>
</dbReference>
<feature type="domain" description="PhoU" evidence="8">
    <location>
        <begin position="123"/>
        <end position="204"/>
    </location>
</feature>
<evidence type="ECO:0000256" key="4">
    <source>
        <dbReference type="ARBA" id="ARBA00022448"/>
    </source>
</evidence>
<dbReference type="InterPro" id="IPR028366">
    <property type="entry name" value="PhoU"/>
</dbReference>
<dbReference type="GO" id="GO:0006817">
    <property type="term" value="P:phosphate ion transport"/>
    <property type="evidence" value="ECO:0007669"/>
    <property type="project" value="UniProtKB-KW"/>
</dbReference>
<keyword evidence="6 7" id="KW-0592">Phosphate transport</keyword>
<evidence type="ECO:0000313" key="10">
    <source>
        <dbReference type="Proteomes" id="UP000482800"/>
    </source>
</evidence>
<evidence type="ECO:0000256" key="1">
    <source>
        <dbReference type="ARBA" id="ARBA00004496"/>
    </source>
</evidence>
<dbReference type="Pfam" id="PF01895">
    <property type="entry name" value="PhoU"/>
    <property type="match status" value="2"/>
</dbReference>
<dbReference type="GO" id="GO:0005737">
    <property type="term" value="C:cytoplasm"/>
    <property type="evidence" value="ECO:0007669"/>
    <property type="project" value="UniProtKB-SubCell"/>
</dbReference>
<gene>
    <name evidence="9" type="ORF">Phou_058560</name>
</gene>
<dbReference type="RefSeq" id="WP_173061201.1">
    <property type="nucleotide sequence ID" value="NZ_BAABGO010000095.1"/>
</dbReference>
<dbReference type="GO" id="GO:0030643">
    <property type="term" value="P:intracellular phosphate ion homeostasis"/>
    <property type="evidence" value="ECO:0007669"/>
    <property type="project" value="InterPro"/>
</dbReference>
<reference evidence="9 10" key="1">
    <citation type="submission" date="2020-03" db="EMBL/GenBank/DDBJ databases">
        <title>Whole genome shotgun sequence of Phytohabitans houttuyneae NBRC 108639.</title>
        <authorList>
            <person name="Komaki H."/>
            <person name="Tamura T."/>
        </authorList>
    </citation>
    <scope>NUCLEOTIDE SEQUENCE [LARGE SCALE GENOMIC DNA]</scope>
    <source>
        <strain evidence="9 10">NBRC 108639</strain>
    </source>
</reference>
<feature type="domain" description="PhoU" evidence="8">
    <location>
        <begin position="20"/>
        <end position="103"/>
    </location>
</feature>
<protein>
    <recommendedName>
        <fullName evidence="7">Phosphate-specific transport system accessory protein PhoU</fullName>
    </recommendedName>
</protein>
<comment type="function">
    <text evidence="7">Plays a role in the regulation of phosphate uptake.</text>
</comment>
<dbReference type="GO" id="GO:0045936">
    <property type="term" value="P:negative regulation of phosphate metabolic process"/>
    <property type="evidence" value="ECO:0007669"/>
    <property type="project" value="InterPro"/>
</dbReference>